<dbReference type="AlphaFoldDB" id="A0A235BUV5"/>
<evidence type="ECO:0000313" key="2">
    <source>
        <dbReference type="EMBL" id="OYD15986.1"/>
    </source>
</evidence>
<reference evidence="2 3" key="1">
    <citation type="submission" date="2017-07" db="EMBL/GenBank/DDBJ databases">
        <title>Recovery of genomes from metagenomes via a dereplication, aggregation, and scoring strategy.</title>
        <authorList>
            <person name="Sieber C.M."/>
            <person name="Probst A.J."/>
            <person name="Sharrar A."/>
            <person name="Thomas B.C."/>
            <person name="Hess M."/>
            <person name="Tringe S.G."/>
            <person name="Banfield J.F."/>
        </authorList>
    </citation>
    <scope>NUCLEOTIDE SEQUENCE [LARGE SCALE GENOMIC DNA]</scope>
    <source>
        <strain evidence="2">JGI_Cruoil_03_51_56</strain>
    </source>
</reference>
<organism evidence="2 3">
    <name type="scientific">candidate division WOR-3 bacterium JGI_Cruoil_03_51_56</name>
    <dbReference type="NCBI Taxonomy" id="1973747"/>
    <lineage>
        <taxon>Bacteria</taxon>
        <taxon>Bacteria division WOR-3</taxon>
    </lineage>
</organism>
<dbReference type="Proteomes" id="UP000215559">
    <property type="component" value="Unassembled WGS sequence"/>
</dbReference>
<accession>A0A235BUV5</accession>
<gene>
    <name evidence="2" type="ORF">CH330_04135</name>
</gene>
<protein>
    <recommendedName>
        <fullName evidence="1">DUF5723 domain-containing protein</fullName>
    </recommendedName>
</protein>
<dbReference type="EMBL" id="NOZP01000078">
    <property type="protein sequence ID" value="OYD15986.1"/>
    <property type="molecule type" value="Genomic_DNA"/>
</dbReference>
<sequence>MKGYQIILAVIALALAWTFCLRPPAFPRWDSTLNVPLYQNTFRLVDFLDSTRFQIQSDSTINFACEFPIDTVTPEGVIGLVSMEESNRIGLSDFIFTNVPGGVTGMGIEDLLGMPVPDSGLKQKVDAFERTLMRECSFPGVASAEVVYGIMRTTVSNRTGLPIDSVVIHMPFGQVRFDQVRPRTSQSSQTEMGGVYISSPMSLIIAVGSPGTGPDTLRLAKSDSFLVEVTVDSLQVSSARAKILKARGRRRYRVAARSSQPFKIDSMVLGSGVCRIVLSNDFGVPLEARLMVPKLGKNKCYHIQAHSSTMAEMDLSGIRVDNKTRTNSLLDFDVVAIPDSSDELVDLNKQDGLTVCYETRQLEPDRVAGEFQQPVYVVSVRDTLPKFVPAGAGVASAFGKNVAVGVAGHCLWGLAYAELSEAEAHFITTPTVVASDGILAYRTAKAGNGFSFDLGVVYWRNDWRFTLACLDIGPGITWTEGIEEGVYAFSLDSANVYDITTKGLFVQSFDRHPGSEFTTRLPLKLNLAAGHTFYKWLNSGLMFQGRFGNSSGWQTTGIVEVQPWSWLPLGWQLSYGRPDAPSLGLRAGLVLNRVVVTTRFDCLSGFLFGAKGVNLGIGVSCGQLHQKPAVHPFLLHYGVE</sequence>
<evidence type="ECO:0000313" key="3">
    <source>
        <dbReference type="Proteomes" id="UP000215559"/>
    </source>
</evidence>
<proteinExistence type="predicted"/>
<feature type="domain" description="DUF5723" evidence="1">
    <location>
        <begin position="443"/>
        <end position="594"/>
    </location>
</feature>
<evidence type="ECO:0000259" key="1">
    <source>
        <dbReference type="Pfam" id="PF18990"/>
    </source>
</evidence>
<dbReference type="Pfam" id="PF18990">
    <property type="entry name" value="DUF5723"/>
    <property type="match status" value="1"/>
</dbReference>
<dbReference type="InterPro" id="IPR043781">
    <property type="entry name" value="DUF5723"/>
</dbReference>
<name>A0A235BUV5_UNCW3</name>
<comment type="caution">
    <text evidence="2">The sequence shown here is derived from an EMBL/GenBank/DDBJ whole genome shotgun (WGS) entry which is preliminary data.</text>
</comment>